<gene>
    <name evidence="6" type="ORF">LCGC14_1993120</name>
</gene>
<dbReference type="InterPro" id="IPR054613">
    <property type="entry name" value="Peptidase_S78_dom"/>
</dbReference>
<evidence type="ECO:0000256" key="3">
    <source>
        <dbReference type="ARBA" id="ARBA00022801"/>
    </source>
</evidence>
<dbReference type="GO" id="GO:0008233">
    <property type="term" value="F:peptidase activity"/>
    <property type="evidence" value="ECO:0007669"/>
    <property type="project" value="UniProtKB-KW"/>
</dbReference>
<dbReference type="AlphaFoldDB" id="A0A0F9F590"/>
<dbReference type="Pfam" id="PF04586">
    <property type="entry name" value="Peptidase_S78"/>
    <property type="match status" value="1"/>
</dbReference>
<feature type="domain" description="Prohead serine protease" evidence="5">
    <location>
        <begin position="43"/>
        <end position="158"/>
    </location>
</feature>
<keyword evidence="2" id="KW-0645">Protease</keyword>
<evidence type="ECO:0000256" key="4">
    <source>
        <dbReference type="SAM" id="MobiDB-lite"/>
    </source>
</evidence>
<sequence>MAKKLLYKSVVIKGFEELEKKQNAQVEQADVSVLASTEDTDRDQEVIKQDGIDLKHFKKNPVILFAHKYSETPIGRAINTKITDAGLQIDIKFASKKANPLGQQVKELMKEGILKAVSIGFIPKERDENNPAIITKSEMLELSIVPVPANPHALALAVKKGFSTELFKEIVKKKKIKKSGHDKPKKPKKPKKKDRVVTILVDVTLKVVVDFTTRPQTNPNTLRAWFSLYSP</sequence>
<evidence type="ECO:0000259" key="5">
    <source>
        <dbReference type="Pfam" id="PF04586"/>
    </source>
</evidence>
<evidence type="ECO:0000256" key="1">
    <source>
        <dbReference type="ARBA" id="ARBA00022612"/>
    </source>
</evidence>
<reference evidence="6" key="1">
    <citation type="journal article" date="2015" name="Nature">
        <title>Complex archaea that bridge the gap between prokaryotes and eukaryotes.</title>
        <authorList>
            <person name="Spang A."/>
            <person name="Saw J.H."/>
            <person name="Jorgensen S.L."/>
            <person name="Zaremba-Niedzwiedzka K."/>
            <person name="Martijn J."/>
            <person name="Lind A.E."/>
            <person name="van Eijk R."/>
            <person name="Schleper C."/>
            <person name="Guy L."/>
            <person name="Ettema T.J."/>
        </authorList>
    </citation>
    <scope>NUCLEOTIDE SEQUENCE</scope>
</reference>
<feature type="region of interest" description="Disordered" evidence="4">
    <location>
        <begin position="175"/>
        <end position="194"/>
    </location>
</feature>
<keyword evidence="3" id="KW-0378">Hydrolase</keyword>
<organism evidence="6">
    <name type="scientific">marine sediment metagenome</name>
    <dbReference type="NCBI Taxonomy" id="412755"/>
    <lineage>
        <taxon>unclassified sequences</taxon>
        <taxon>metagenomes</taxon>
        <taxon>ecological metagenomes</taxon>
    </lineage>
</organism>
<name>A0A0F9F590_9ZZZZ</name>
<proteinExistence type="predicted"/>
<dbReference type="GO" id="GO:0006508">
    <property type="term" value="P:proteolysis"/>
    <property type="evidence" value="ECO:0007669"/>
    <property type="project" value="UniProtKB-KW"/>
</dbReference>
<protein>
    <recommendedName>
        <fullName evidence="5">Prohead serine protease domain-containing protein</fullName>
    </recommendedName>
</protein>
<accession>A0A0F9F590</accession>
<dbReference type="EMBL" id="LAZR01022518">
    <property type="protein sequence ID" value="KKL81599.1"/>
    <property type="molecule type" value="Genomic_DNA"/>
</dbReference>
<keyword evidence="1" id="KW-1188">Viral release from host cell</keyword>
<feature type="non-terminal residue" evidence="6">
    <location>
        <position position="231"/>
    </location>
</feature>
<evidence type="ECO:0000256" key="2">
    <source>
        <dbReference type="ARBA" id="ARBA00022670"/>
    </source>
</evidence>
<comment type="caution">
    <text evidence="6">The sequence shown here is derived from an EMBL/GenBank/DDBJ whole genome shotgun (WGS) entry which is preliminary data.</text>
</comment>
<evidence type="ECO:0000313" key="6">
    <source>
        <dbReference type="EMBL" id="KKL81599.1"/>
    </source>
</evidence>